<protein>
    <submittedName>
        <fullName evidence="1">Uncharacterized protein</fullName>
    </submittedName>
</protein>
<evidence type="ECO:0000313" key="2">
    <source>
        <dbReference type="Proteomes" id="UP000689195"/>
    </source>
</evidence>
<gene>
    <name evidence="1" type="ORF">PPENT_87.1.T0710187</name>
</gene>
<reference evidence="1" key="1">
    <citation type="submission" date="2021-01" db="EMBL/GenBank/DDBJ databases">
        <authorList>
            <consortium name="Genoscope - CEA"/>
            <person name="William W."/>
        </authorList>
    </citation>
    <scope>NUCLEOTIDE SEQUENCE</scope>
</reference>
<keyword evidence="2" id="KW-1185">Reference proteome</keyword>
<dbReference type="OrthoDB" id="435621at2759"/>
<proteinExistence type="predicted"/>
<name>A0A8S1VU49_9CILI</name>
<dbReference type="Proteomes" id="UP000689195">
    <property type="component" value="Unassembled WGS sequence"/>
</dbReference>
<dbReference type="AlphaFoldDB" id="A0A8S1VU49"/>
<dbReference type="EMBL" id="CAJJDO010000071">
    <property type="protein sequence ID" value="CAD8179309.1"/>
    <property type="molecule type" value="Genomic_DNA"/>
</dbReference>
<sequence>MPYHGKTNIKTSFKLFKEGYFDKCNKLILSTILQFKYETRKNGILMNKKIKHLIQIYPIMSFKEVN</sequence>
<comment type="caution">
    <text evidence="1">The sequence shown here is derived from an EMBL/GenBank/DDBJ whole genome shotgun (WGS) entry which is preliminary data.</text>
</comment>
<evidence type="ECO:0000313" key="1">
    <source>
        <dbReference type="EMBL" id="CAD8179309.1"/>
    </source>
</evidence>
<organism evidence="1 2">
    <name type="scientific">Paramecium pentaurelia</name>
    <dbReference type="NCBI Taxonomy" id="43138"/>
    <lineage>
        <taxon>Eukaryota</taxon>
        <taxon>Sar</taxon>
        <taxon>Alveolata</taxon>
        <taxon>Ciliophora</taxon>
        <taxon>Intramacronucleata</taxon>
        <taxon>Oligohymenophorea</taxon>
        <taxon>Peniculida</taxon>
        <taxon>Parameciidae</taxon>
        <taxon>Paramecium</taxon>
    </lineage>
</organism>
<accession>A0A8S1VU49</accession>